<gene>
    <name evidence="2" type="ORF">WSS_A41855</name>
</gene>
<feature type="non-terminal residue" evidence="2">
    <location>
        <position position="345"/>
    </location>
</feature>
<comment type="caution">
    <text evidence="2">The sequence shown here is derived from an EMBL/GenBank/DDBJ whole genome shotgun (WGS) entry which is preliminary data.</text>
</comment>
<dbReference type="PANTHER" id="PTHR45398">
    <property type="match status" value="1"/>
</dbReference>
<dbReference type="RefSeq" id="WP_005265138.1">
    <property type="nucleotide sequence ID" value="NZ_AJYC02000226.1"/>
</dbReference>
<dbReference type="Gene3D" id="3.30.559.30">
    <property type="entry name" value="Nonribosomal peptide synthetase, condensation domain"/>
    <property type="match status" value="1"/>
</dbReference>
<sequence>PLSLAQQRMWFINQYDTTSPAYNIPLAVRLRGPLDTTALTDALTDVITRHETLRTHYPDSDDGPHQVVHDPSSLELIGTVIDENELGEQLARFVTAGFDVAAEIPLRVALFGIRSTDHVLALVVHHICADGSSLKPLAHDLMTAYEARVSGRAPTWTPLPVQYGDYTLWQRETLGSEDDPESIISQQIRYWTHTLTNLPEVLELPTDHPRPPQQTLHGAAIDFTIDKHTHHALTELAHREHTTVFMVCHAALTILLARLTNTTDITIGTPIAGRTHPHLDNLIGMFVGTLVLRNTIAPTQTFTNLLHHVRDTDIAAFAHADLPFERLVELLNPPRSTAHAPLTQV</sequence>
<reference evidence="2 3" key="1">
    <citation type="journal article" date="2013" name="Genome Announc.">
        <title>Draft Genome Sequence of Rhodococcus opacus Strain M213 Shows a Diverse Catabolic Potential.</title>
        <authorList>
            <person name="Pathak A."/>
            <person name="Green S.J."/>
            <person name="Ogram A."/>
            <person name="Chauhan A."/>
        </authorList>
    </citation>
    <scope>NUCLEOTIDE SEQUENCE [LARGE SCALE GENOMIC DNA]</scope>
    <source>
        <strain evidence="2 3">M213</strain>
    </source>
</reference>
<evidence type="ECO:0000313" key="3">
    <source>
        <dbReference type="Proteomes" id="UP000005951"/>
    </source>
</evidence>
<evidence type="ECO:0000313" key="2">
    <source>
        <dbReference type="EMBL" id="EKT76618.1"/>
    </source>
</evidence>
<dbReference type="Proteomes" id="UP000005951">
    <property type="component" value="Unassembled WGS sequence"/>
</dbReference>
<dbReference type="InterPro" id="IPR023213">
    <property type="entry name" value="CAT-like_dom_sf"/>
</dbReference>
<feature type="domain" description="Condensation" evidence="1">
    <location>
        <begin position="1"/>
        <end position="344"/>
    </location>
</feature>
<dbReference type="PANTHER" id="PTHR45398:SF1">
    <property type="entry name" value="ENZYME, PUTATIVE (JCVI)-RELATED"/>
    <property type="match status" value="1"/>
</dbReference>
<proteinExistence type="predicted"/>
<dbReference type="GO" id="GO:0003824">
    <property type="term" value="F:catalytic activity"/>
    <property type="evidence" value="ECO:0007669"/>
    <property type="project" value="InterPro"/>
</dbReference>
<accession>K8X5A5</accession>
<feature type="non-terminal residue" evidence="2">
    <location>
        <position position="1"/>
    </location>
</feature>
<dbReference type="Pfam" id="PF00668">
    <property type="entry name" value="Condensation"/>
    <property type="match status" value="1"/>
</dbReference>
<protein>
    <submittedName>
        <fullName evidence="2">Non-ribosomal peptide synthetase</fullName>
    </submittedName>
</protein>
<dbReference type="SUPFAM" id="SSF52777">
    <property type="entry name" value="CoA-dependent acyltransferases"/>
    <property type="match status" value="2"/>
</dbReference>
<organism evidence="2 3">
    <name type="scientific">Rhodococcus opacus M213</name>
    <dbReference type="NCBI Taxonomy" id="1129896"/>
    <lineage>
        <taxon>Bacteria</taxon>
        <taxon>Bacillati</taxon>
        <taxon>Actinomycetota</taxon>
        <taxon>Actinomycetes</taxon>
        <taxon>Mycobacteriales</taxon>
        <taxon>Nocardiaceae</taxon>
        <taxon>Rhodococcus</taxon>
    </lineage>
</organism>
<dbReference type="EMBL" id="AJYC02000226">
    <property type="protein sequence ID" value="EKT76618.1"/>
    <property type="molecule type" value="Genomic_DNA"/>
</dbReference>
<dbReference type="AlphaFoldDB" id="K8X5A5"/>
<dbReference type="CDD" id="cd19540">
    <property type="entry name" value="LCL_NRPS-like"/>
    <property type="match status" value="1"/>
</dbReference>
<dbReference type="InterPro" id="IPR001242">
    <property type="entry name" value="Condensation_dom"/>
</dbReference>
<name>K8X5A5_RHOOP</name>
<evidence type="ECO:0000259" key="1">
    <source>
        <dbReference type="Pfam" id="PF00668"/>
    </source>
</evidence>
<dbReference type="Gene3D" id="3.30.559.10">
    <property type="entry name" value="Chloramphenicol acetyltransferase-like domain"/>
    <property type="match status" value="1"/>
</dbReference>
<dbReference type="GO" id="GO:0008610">
    <property type="term" value="P:lipid biosynthetic process"/>
    <property type="evidence" value="ECO:0007669"/>
    <property type="project" value="UniProtKB-ARBA"/>
</dbReference>